<evidence type="ECO:0008006" key="3">
    <source>
        <dbReference type="Google" id="ProtNLM"/>
    </source>
</evidence>
<dbReference type="InterPro" id="IPR012337">
    <property type="entry name" value="RNaseH-like_sf"/>
</dbReference>
<accession>A0A0W8CDL3</accession>
<evidence type="ECO:0000313" key="1">
    <source>
        <dbReference type="EMBL" id="KUF82179.1"/>
    </source>
</evidence>
<evidence type="ECO:0000313" key="2">
    <source>
        <dbReference type="Proteomes" id="UP000052943"/>
    </source>
</evidence>
<dbReference type="PANTHER" id="PTHR40866">
    <property type="entry name" value="BED-TYPE DOMAIN-CONTAINING PROTEIN"/>
    <property type="match status" value="1"/>
</dbReference>
<reference evidence="1 2" key="1">
    <citation type="submission" date="2015-11" db="EMBL/GenBank/DDBJ databases">
        <title>Genomes and virulence difference between two physiological races of Phytophthora nicotianae.</title>
        <authorList>
            <person name="Liu H."/>
            <person name="Ma X."/>
            <person name="Yu H."/>
            <person name="Fang D."/>
            <person name="Li Y."/>
            <person name="Wang X."/>
            <person name="Wang W."/>
            <person name="Dong Y."/>
            <person name="Xiao B."/>
        </authorList>
    </citation>
    <scope>NUCLEOTIDE SEQUENCE [LARGE SCALE GENOMIC DNA]</scope>
    <source>
        <strain evidence="2">race 0</strain>
    </source>
</reference>
<sequence>MKNGFGGDGGLARMVTAARRVGDPEIELTAKQYQKGLFKQWFAGDIKPENVYAKFLNGKEGHLEKAIVAQYKAHYDKQMNPQALYEDLKNLESVNKKLQTSTVSLLDVRALFDHVIKHYPGTELYLSPTASLVKFPDFENGVVKLMAGKENTLTRGERAAVVKLLHTSETVATELQEEGEDAHQSFAEVALSQEEVTSSRENLKWIPPTSNDVERLFSRAGIVFSRLRRSLNPMTLETILFLQFNRSLWDASAVAEAIELGKKRTRPREEENAD</sequence>
<organism evidence="1 2">
    <name type="scientific">Phytophthora nicotianae</name>
    <name type="common">Potato buckeye rot agent</name>
    <name type="synonym">Phytophthora parasitica</name>
    <dbReference type="NCBI Taxonomy" id="4792"/>
    <lineage>
        <taxon>Eukaryota</taxon>
        <taxon>Sar</taxon>
        <taxon>Stramenopiles</taxon>
        <taxon>Oomycota</taxon>
        <taxon>Peronosporomycetes</taxon>
        <taxon>Peronosporales</taxon>
        <taxon>Peronosporaceae</taxon>
        <taxon>Phytophthora</taxon>
    </lineage>
</organism>
<dbReference type="EMBL" id="LNFO01003813">
    <property type="protein sequence ID" value="KUF82179.1"/>
    <property type="molecule type" value="Genomic_DNA"/>
</dbReference>
<dbReference type="PANTHER" id="PTHR40866:SF1">
    <property type="entry name" value="BED-TYPE DOMAIN-CONTAINING PROTEIN"/>
    <property type="match status" value="1"/>
</dbReference>
<dbReference type="OrthoDB" id="109974at2759"/>
<gene>
    <name evidence="1" type="ORF">AM587_10002870</name>
</gene>
<proteinExistence type="predicted"/>
<name>A0A0W8CDL3_PHYNI</name>
<dbReference type="SUPFAM" id="SSF53098">
    <property type="entry name" value="Ribonuclease H-like"/>
    <property type="match status" value="1"/>
</dbReference>
<dbReference type="Proteomes" id="UP000052943">
    <property type="component" value="Unassembled WGS sequence"/>
</dbReference>
<dbReference type="AlphaFoldDB" id="A0A0W8CDL3"/>
<comment type="caution">
    <text evidence="1">The sequence shown here is derived from an EMBL/GenBank/DDBJ whole genome shotgun (WGS) entry which is preliminary data.</text>
</comment>
<protein>
    <recommendedName>
        <fullName evidence="3">HAT C-terminal dimerisation domain-containing protein</fullName>
    </recommendedName>
</protein>